<evidence type="ECO:0000256" key="5">
    <source>
        <dbReference type="ARBA" id="ARBA00022840"/>
    </source>
</evidence>
<dbReference type="SUPFAM" id="SSF52540">
    <property type="entry name" value="P-loop containing nucleoside triphosphate hydrolases"/>
    <property type="match status" value="1"/>
</dbReference>
<feature type="transmembrane region" description="Helical" evidence="9">
    <location>
        <begin position="54"/>
        <end position="77"/>
    </location>
</feature>
<dbReference type="InterPro" id="IPR003439">
    <property type="entry name" value="ABC_transporter-like_ATP-bd"/>
</dbReference>
<feature type="transmembrane region" description="Helical" evidence="9">
    <location>
        <begin position="172"/>
        <end position="191"/>
    </location>
</feature>
<sequence length="540" mass="57310">MTTLSAPPTEETSETGRPPKDSPWAAAILLALAALACGVLLAGLSAWFLGAVAIAGLSSAALTFNVHIPAALVRLFAIGRTAAKYGERLVGHKAALLDQARRRGNLFAAMARAPSVRRAGWQFGDQDRLADYLDDVEDMDFAKLRVDLPLLTVGAGALACLVATLLVAPLAILPIAALAAAIAALAARLAVAGQSTWDEVRRARREGSQRIGAAIAAALALQAEDAWSERLSSAFGPLARAEDRLLAMRRSFAALDAVAGLFGPLAGMAVMAAAWFAGERLDGLLVPAFLAFAWLALGETALGASKILVAALRRRAAAREIARWSGDATAEPRPEIASPRLTTLRLAGWQRLTPNHRPIGRPFAATFEAGRPTLLTGPSGCGKTSLLKQIAGWIGNDIADSRALVLLPGARRQLSVFCPHDAAILADTVRANLFAPKATDDAIRQALAAMELGARIDEAGGLDGWITQESLSLGERQRLNLARAWLSTRPLVLLDEPTEHLDPDQGARILDRLFEHLRDRIVILSSHRGTEEAGDRAIRL</sequence>
<evidence type="ECO:0000256" key="4">
    <source>
        <dbReference type="ARBA" id="ARBA00022741"/>
    </source>
</evidence>
<dbReference type="RefSeq" id="WP_133771101.1">
    <property type="nucleotide sequence ID" value="NZ_SNZR01000013.1"/>
</dbReference>
<feature type="domain" description="ABC transporter" evidence="10">
    <location>
        <begin position="344"/>
        <end position="540"/>
    </location>
</feature>
<dbReference type="PROSITE" id="PS00211">
    <property type="entry name" value="ABC_TRANSPORTER_1"/>
    <property type="match status" value="1"/>
</dbReference>
<accession>A0A4R7BVZ4</accession>
<dbReference type="PROSITE" id="PS50893">
    <property type="entry name" value="ABC_TRANSPORTER_2"/>
    <property type="match status" value="1"/>
</dbReference>
<keyword evidence="5" id="KW-0067">ATP-binding</keyword>
<dbReference type="PANTHER" id="PTHR24221:SF654">
    <property type="entry name" value="ATP-BINDING CASSETTE SUB-FAMILY B MEMBER 6"/>
    <property type="match status" value="1"/>
</dbReference>
<dbReference type="Gene3D" id="1.20.1560.10">
    <property type="entry name" value="ABC transporter type 1, transmembrane domain"/>
    <property type="match status" value="1"/>
</dbReference>
<dbReference type="InterPro" id="IPR003593">
    <property type="entry name" value="AAA+_ATPase"/>
</dbReference>
<gene>
    <name evidence="11" type="ORF">EV668_2862</name>
</gene>
<feature type="transmembrane region" description="Helical" evidence="9">
    <location>
        <begin position="148"/>
        <end position="166"/>
    </location>
</feature>
<evidence type="ECO:0000313" key="11">
    <source>
        <dbReference type="EMBL" id="TDR90024.1"/>
    </source>
</evidence>
<comment type="similarity">
    <text evidence="2">Belongs to the ABC transporter superfamily.</text>
</comment>
<comment type="subcellular location">
    <subcellularLocation>
        <location evidence="1">Cell membrane</location>
        <topology evidence="1">Multi-pass membrane protein</topology>
    </subcellularLocation>
</comment>
<dbReference type="SMART" id="SM00382">
    <property type="entry name" value="AAA"/>
    <property type="match status" value="1"/>
</dbReference>
<dbReference type="InterPro" id="IPR036640">
    <property type="entry name" value="ABC1_TM_sf"/>
</dbReference>
<keyword evidence="7 9" id="KW-0472">Membrane</keyword>
<dbReference type="GO" id="GO:0005524">
    <property type="term" value="F:ATP binding"/>
    <property type="evidence" value="ECO:0007669"/>
    <property type="project" value="UniProtKB-KW"/>
</dbReference>
<name>A0A4R7BVZ4_9HYPH</name>
<feature type="region of interest" description="Disordered" evidence="8">
    <location>
        <begin position="1"/>
        <end position="20"/>
    </location>
</feature>
<dbReference type="SUPFAM" id="SSF90123">
    <property type="entry name" value="ABC transporter transmembrane region"/>
    <property type="match status" value="1"/>
</dbReference>
<keyword evidence="6 9" id="KW-1133">Transmembrane helix</keyword>
<dbReference type="Gene3D" id="3.40.50.300">
    <property type="entry name" value="P-loop containing nucleotide triphosphate hydrolases"/>
    <property type="match status" value="1"/>
</dbReference>
<feature type="transmembrane region" description="Helical" evidence="9">
    <location>
        <begin position="24"/>
        <end position="48"/>
    </location>
</feature>
<feature type="transmembrane region" description="Helical" evidence="9">
    <location>
        <begin position="284"/>
        <end position="309"/>
    </location>
</feature>
<dbReference type="Pfam" id="PF00005">
    <property type="entry name" value="ABC_tran"/>
    <property type="match status" value="1"/>
</dbReference>
<keyword evidence="12" id="KW-1185">Reference proteome</keyword>
<evidence type="ECO:0000313" key="12">
    <source>
        <dbReference type="Proteomes" id="UP000295122"/>
    </source>
</evidence>
<proteinExistence type="inferred from homology"/>
<evidence type="ECO:0000256" key="8">
    <source>
        <dbReference type="SAM" id="MobiDB-lite"/>
    </source>
</evidence>
<evidence type="ECO:0000259" key="10">
    <source>
        <dbReference type="PROSITE" id="PS50893"/>
    </source>
</evidence>
<evidence type="ECO:0000256" key="2">
    <source>
        <dbReference type="ARBA" id="ARBA00005417"/>
    </source>
</evidence>
<dbReference type="GO" id="GO:0016887">
    <property type="term" value="F:ATP hydrolysis activity"/>
    <property type="evidence" value="ECO:0007669"/>
    <property type="project" value="InterPro"/>
</dbReference>
<keyword evidence="3 9" id="KW-0812">Transmembrane</keyword>
<dbReference type="GO" id="GO:0042626">
    <property type="term" value="F:ATPase-coupled transmembrane transporter activity"/>
    <property type="evidence" value="ECO:0007669"/>
    <property type="project" value="TreeGrafter"/>
</dbReference>
<protein>
    <submittedName>
        <fullName evidence="11">ABC-type transport system involved in cytochrome bd biosynthesis fused ATPase/permease subunit</fullName>
    </submittedName>
</protein>
<organism evidence="11 12">
    <name type="scientific">Enterovirga rhinocerotis</name>
    <dbReference type="NCBI Taxonomy" id="1339210"/>
    <lineage>
        <taxon>Bacteria</taxon>
        <taxon>Pseudomonadati</taxon>
        <taxon>Pseudomonadota</taxon>
        <taxon>Alphaproteobacteria</taxon>
        <taxon>Hyphomicrobiales</taxon>
        <taxon>Methylobacteriaceae</taxon>
        <taxon>Enterovirga</taxon>
    </lineage>
</organism>
<dbReference type="OrthoDB" id="5288404at2"/>
<reference evidence="11 12" key="1">
    <citation type="submission" date="2019-03" db="EMBL/GenBank/DDBJ databases">
        <title>Genomic Encyclopedia of Type Strains, Phase IV (KMG-IV): sequencing the most valuable type-strain genomes for metagenomic binning, comparative biology and taxonomic classification.</title>
        <authorList>
            <person name="Goeker M."/>
        </authorList>
    </citation>
    <scope>NUCLEOTIDE SEQUENCE [LARGE SCALE GENOMIC DNA]</scope>
    <source>
        <strain evidence="11 12">DSM 25903</strain>
    </source>
</reference>
<evidence type="ECO:0000256" key="3">
    <source>
        <dbReference type="ARBA" id="ARBA00022692"/>
    </source>
</evidence>
<dbReference type="AlphaFoldDB" id="A0A4R7BVZ4"/>
<dbReference type="InterPro" id="IPR017871">
    <property type="entry name" value="ABC_transporter-like_CS"/>
</dbReference>
<feature type="transmembrane region" description="Helical" evidence="9">
    <location>
        <begin position="254"/>
        <end position="278"/>
    </location>
</feature>
<dbReference type="GO" id="GO:0005886">
    <property type="term" value="C:plasma membrane"/>
    <property type="evidence" value="ECO:0007669"/>
    <property type="project" value="UniProtKB-SubCell"/>
</dbReference>
<dbReference type="InterPro" id="IPR039421">
    <property type="entry name" value="Type_1_exporter"/>
</dbReference>
<evidence type="ECO:0000256" key="6">
    <source>
        <dbReference type="ARBA" id="ARBA00022989"/>
    </source>
</evidence>
<evidence type="ECO:0000256" key="7">
    <source>
        <dbReference type="ARBA" id="ARBA00023136"/>
    </source>
</evidence>
<evidence type="ECO:0000256" key="9">
    <source>
        <dbReference type="SAM" id="Phobius"/>
    </source>
</evidence>
<dbReference type="PANTHER" id="PTHR24221">
    <property type="entry name" value="ATP-BINDING CASSETTE SUB-FAMILY B"/>
    <property type="match status" value="1"/>
</dbReference>
<dbReference type="EMBL" id="SNZR01000013">
    <property type="protein sequence ID" value="TDR90024.1"/>
    <property type="molecule type" value="Genomic_DNA"/>
</dbReference>
<dbReference type="InterPro" id="IPR027417">
    <property type="entry name" value="P-loop_NTPase"/>
</dbReference>
<keyword evidence="4" id="KW-0547">Nucleotide-binding</keyword>
<comment type="caution">
    <text evidence="11">The sequence shown here is derived from an EMBL/GenBank/DDBJ whole genome shotgun (WGS) entry which is preliminary data.</text>
</comment>
<dbReference type="Proteomes" id="UP000295122">
    <property type="component" value="Unassembled WGS sequence"/>
</dbReference>
<evidence type="ECO:0000256" key="1">
    <source>
        <dbReference type="ARBA" id="ARBA00004651"/>
    </source>
</evidence>